<gene>
    <name evidence="1" type="ORF">FJT64_011579</name>
</gene>
<accession>A0A6A4VIB0</accession>
<protein>
    <submittedName>
        <fullName evidence="1">Uncharacterized protein</fullName>
    </submittedName>
</protein>
<sequence length="115" mass="12031">MELLSDSSVISMEVAAEHTGPVDSPDAVAIESMGRLLGQRIHAEVQEYTAVLSKLVLAMQRASTDEASDPTGASQHVTAAAPPALHERCCAAKLLRMHALTAAIGRALDRAGADQ</sequence>
<dbReference type="AlphaFoldDB" id="A0A6A4VIB0"/>
<evidence type="ECO:0000313" key="1">
    <source>
        <dbReference type="EMBL" id="KAF0290212.1"/>
    </source>
</evidence>
<reference evidence="1 2" key="1">
    <citation type="submission" date="2019-07" db="EMBL/GenBank/DDBJ databases">
        <title>Draft genome assembly of a fouling barnacle, Amphibalanus amphitrite (Darwin, 1854): The first reference genome for Thecostraca.</title>
        <authorList>
            <person name="Kim W."/>
        </authorList>
    </citation>
    <scope>NUCLEOTIDE SEQUENCE [LARGE SCALE GENOMIC DNA]</scope>
    <source>
        <strain evidence="1">SNU_AA5</strain>
        <tissue evidence="1">Soma without cirri and trophi</tissue>
    </source>
</reference>
<dbReference type="EMBL" id="VIIS01001972">
    <property type="protein sequence ID" value="KAF0290212.1"/>
    <property type="molecule type" value="Genomic_DNA"/>
</dbReference>
<organism evidence="1 2">
    <name type="scientific">Amphibalanus amphitrite</name>
    <name type="common">Striped barnacle</name>
    <name type="synonym">Balanus amphitrite</name>
    <dbReference type="NCBI Taxonomy" id="1232801"/>
    <lineage>
        <taxon>Eukaryota</taxon>
        <taxon>Metazoa</taxon>
        <taxon>Ecdysozoa</taxon>
        <taxon>Arthropoda</taxon>
        <taxon>Crustacea</taxon>
        <taxon>Multicrustacea</taxon>
        <taxon>Cirripedia</taxon>
        <taxon>Thoracica</taxon>
        <taxon>Thoracicalcarea</taxon>
        <taxon>Balanomorpha</taxon>
        <taxon>Balanoidea</taxon>
        <taxon>Balanidae</taxon>
        <taxon>Amphibalaninae</taxon>
        <taxon>Amphibalanus</taxon>
    </lineage>
</organism>
<name>A0A6A4VIB0_AMPAM</name>
<dbReference type="Proteomes" id="UP000440578">
    <property type="component" value="Unassembled WGS sequence"/>
</dbReference>
<dbReference type="OrthoDB" id="6394181at2759"/>
<comment type="caution">
    <text evidence="1">The sequence shown here is derived from an EMBL/GenBank/DDBJ whole genome shotgun (WGS) entry which is preliminary data.</text>
</comment>
<keyword evidence="2" id="KW-1185">Reference proteome</keyword>
<evidence type="ECO:0000313" key="2">
    <source>
        <dbReference type="Proteomes" id="UP000440578"/>
    </source>
</evidence>
<proteinExistence type="predicted"/>